<keyword evidence="4 9" id="KW-0378">Hydrolase</keyword>
<dbReference type="Gene3D" id="3.20.20.80">
    <property type="entry name" value="Glycosidases"/>
    <property type="match status" value="1"/>
</dbReference>
<evidence type="ECO:0000256" key="6">
    <source>
        <dbReference type="SAM" id="MobiDB-lite"/>
    </source>
</evidence>
<dbReference type="InterPro" id="IPR054593">
    <property type="entry name" value="Beta-mannosidase-like_N2"/>
</dbReference>
<dbReference type="InterPro" id="IPR017853">
    <property type="entry name" value="GH"/>
</dbReference>
<dbReference type="Pfam" id="PF22666">
    <property type="entry name" value="Glyco_hydro_2_N2"/>
    <property type="match status" value="1"/>
</dbReference>
<evidence type="ECO:0000256" key="4">
    <source>
        <dbReference type="ARBA" id="ARBA00022801"/>
    </source>
</evidence>
<evidence type="ECO:0000259" key="7">
    <source>
        <dbReference type="Pfam" id="PF00703"/>
    </source>
</evidence>
<dbReference type="InterPro" id="IPR013783">
    <property type="entry name" value="Ig-like_fold"/>
</dbReference>
<dbReference type="PANTHER" id="PTHR43730">
    <property type="entry name" value="BETA-MANNOSIDASE"/>
    <property type="match status" value="1"/>
</dbReference>
<feature type="compositionally biased region" description="Basic and acidic residues" evidence="6">
    <location>
        <begin position="478"/>
        <end position="493"/>
    </location>
</feature>
<dbReference type="InterPro" id="IPR050887">
    <property type="entry name" value="Beta-mannosidase_GH2"/>
</dbReference>
<evidence type="ECO:0000256" key="2">
    <source>
        <dbReference type="ARBA" id="ARBA00007401"/>
    </source>
</evidence>
<dbReference type="SUPFAM" id="SSF51445">
    <property type="entry name" value="(Trans)glycosidases"/>
    <property type="match status" value="1"/>
</dbReference>
<dbReference type="Pfam" id="PF00703">
    <property type="entry name" value="Glyco_hydro_2"/>
    <property type="match status" value="1"/>
</dbReference>
<dbReference type="SUPFAM" id="SSF49303">
    <property type="entry name" value="beta-Galactosidase/glucuronidase domain"/>
    <property type="match status" value="1"/>
</dbReference>
<evidence type="ECO:0000313" key="9">
    <source>
        <dbReference type="EMBL" id="GAA3601499.1"/>
    </source>
</evidence>
<dbReference type="Gene3D" id="2.60.40.10">
    <property type="entry name" value="Immunoglobulins"/>
    <property type="match status" value="1"/>
</dbReference>
<evidence type="ECO:0000256" key="1">
    <source>
        <dbReference type="ARBA" id="ARBA00000829"/>
    </source>
</evidence>
<name>A0ABP6ZA34_9ACTN</name>
<dbReference type="InterPro" id="IPR006102">
    <property type="entry name" value="Ig-like_GH2"/>
</dbReference>
<reference evidence="10" key="1">
    <citation type="journal article" date="2019" name="Int. J. Syst. Evol. Microbiol.">
        <title>The Global Catalogue of Microorganisms (GCM) 10K type strain sequencing project: providing services to taxonomists for standard genome sequencing and annotation.</title>
        <authorList>
            <consortium name="The Broad Institute Genomics Platform"/>
            <consortium name="The Broad Institute Genome Sequencing Center for Infectious Disease"/>
            <person name="Wu L."/>
            <person name="Ma J."/>
        </authorList>
    </citation>
    <scope>NUCLEOTIDE SEQUENCE [LARGE SCALE GENOMIC DNA]</scope>
    <source>
        <strain evidence="10">JCM 16902</strain>
    </source>
</reference>
<accession>A0ABP6ZA34</accession>
<evidence type="ECO:0000256" key="3">
    <source>
        <dbReference type="ARBA" id="ARBA00012754"/>
    </source>
</evidence>
<keyword evidence="10" id="KW-1185">Reference proteome</keyword>
<dbReference type="InterPro" id="IPR036156">
    <property type="entry name" value="Beta-gal/glucu_dom_sf"/>
</dbReference>
<evidence type="ECO:0000259" key="8">
    <source>
        <dbReference type="Pfam" id="PF22666"/>
    </source>
</evidence>
<evidence type="ECO:0000313" key="10">
    <source>
        <dbReference type="Proteomes" id="UP001501074"/>
    </source>
</evidence>
<gene>
    <name evidence="9" type="ORF">GCM10022223_16510</name>
</gene>
<dbReference type="Gene3D" id="2.60.120.260">
    <property type="entry name" value="Galactose-binding domain-like"/>
    <property type="match status" value="1"/>
</dbReference>
<dbReference type="RefSeq" id="WP_231485253.1">
    <property type="nucleotide sequence ID" value="NZ_BAAAZO010000002.1"/>
</dbReference>
<proteinExistence type="inferred from homology"/>
<organism evidence="9 10">
    <name type="scientific">Kineosporia mesophila</name>
    <dbReference type="NCBI Taxonomy" id="566012"/>
    <lineage>
        <taxon>Bacteria</taxon>
        <taxon>Bacillati</taxon>
        <taxon>Actinomycetota</taxon>
        <taxon>Actinomycetes</taxon>
        <taxon>Kineosporiales</taxon>
        <taxon>Kineosporiaceae</taxon>
        <taxon>Kineosporia</taxon>
    </lineage>
</organism>
<keyword evidence="5" id="KW-0326">Glycosidase</keyword>
<protein>
    <recommendedName>
        <fullName evidence="3">beta-mannosidase</fullName>
        <ecNumber evidence="3">3.2.1.25</ecNumber>
    </recommendedName>
</protein>
<feature type="domain" description="Beta-mannosidase-like galactose-binding" evidence="8">
    <location>
        <begin position="10"/>
        <end position="182"/>
    </location>
</feature>
<dbReference type="Proteomes" id="UP001501074">
    <property type="component" value="Unassembled WGS sequence"/>
</dbReference>
<dbReference type="EMBL" id="BAAAZO010000002">
    <property type="protein sequence ID" value="GAA3601499.1"/>
    <property type="molecule type" value="Genomic_DNA"/>
</dbReference>
<dbReference type="PANTHER" id="PTHR43730:SF1">
    <property type="entry name" value="BETA-MANNOSIDASE"/>
    <property type="match status" value="1"/>
</dbReference>
<feature type="domain" description="Glycoside hydrolase family 2 immunoglobulin-like beta-sandwich" evidence="7">
    <location>
        <begin position="208"/>
        <end position="296"/>
    </location>
</feature>
<comment type="caution">
    <text evidence="9">The sequence shown here is derived from an EMBL/GenBank/DDBJ whole genome shotgun (WGS) entry which is preliminary data.</text>
</comment>
<dbReference type="InterPro" id="IPR008979">
    <property type="entry name" value="Galactose-bd-like_sf"/>
</dbReference>
<comment type="similarity">
    <text evidence="2">Belongs to the glycosyl hydrolase 2 family.</text>
</comment>
<dbReference type="SUPFAM" id="SSF49785">
    <property type="entry name" value="Galactose-binding domain-like"/>
    <property type="match status" value="1"/>
</dbReference>
<sequence>MKHQSVTSGWTVTATAGEVPGRATGTFAAAVPGCVHTDLLAADAIDEPYDDAHESDLEWFHRTDWRYGTTLDLAAPAPGERVDLVFDGIDTVATVRLGGTVLGETANMHRSYRFDVTPLITGSELALEVDLTSATTWAEALREKLGDRPAVNVPRPFNFVRKMACSFGWDWGPDLRTAGLWKPVRIERWTTARLARVRPVVGVVADGTGTVEVHLDIERSGLETASAVTVRAQVRGITATAAIPAGEDSAVLALRVPDVPLWWPAGHGEQPLAELSVELAAGEELLDAWNRRIGFRTVEVDTGDDEHGTAFVVRVNGKPIAVRGANWIPDDHFVTRITRERVARRLDQALGAHLNLLRVWGGGVYESEDFYELCDERGLLVWQDFLLACAAYPEEEPLRSEIEAEARENVVRLMPHASLLLWNGGNENLWGHEDWGWKAQLDGQTWGHTYATQLFADVVAELDPTRPYSANSPFTPRRTPEQSHPNDPDRGTHHQWDVWNRLDWSVYSDEIPRFCSEFGYQGPPAWKTLTDHVHAADGGPLTAVDDACADPVFLIHQKADDGTGKLGRGMAPHTGVPADFEDWHWAAQLNQARAIRHAVEHYRSWWPRTAGWIVWQLNDCWPVVSWALVDSEERPKPVYFALRRANAPRALYLVAQDEDLTLVAVNDTDEPWTGTAQVRRETLAGKDYVTLITELTVAPRSVEFEPVSPDVATPYDTAGEVVVAEFDGARTVHTFVEDVDLRLEPDPLEVSAQRVEGGYRIDVRARSFADGVTVHPDRLAADARVDDGVVTLPAGARASFLVTTTAELDPQALTRSPVLRTANELRGVAVRPAPEATGPSTHMSTP</sequence>
<comment type="catalytic activity">
    <reaction evidence="1">
        <text>Hydrolysis of terminal, non-reducing beta-D-mannose residues in beta-D-mannosides.</text>
        <dbReference type="EC" id="3.2.1.25"/>
    </reaction>
</comment>
<dbReference type="GO" id="GO:0016787">
    <property type="term" value="F:hydrolase activity"/>
    <property type="evidence" value="ECO:0007669"/>
    <property type="project" value="UniProtKB-KW"/>
</dbReference>
<dbReference type="EC" id="3.2.1.25" evidence="3"/>
<feature type="region of interest" description="Disordered" evidence="6">
    <location>
        <begin position="466"/>
        <end position="493"/>
    </location>
</feature>
<evidence type="ECO:0000256" key="5">
    <source>
        <dbReference type="ARBA" id="ARBA00023295"/>
    </source>
</evidence>